<reference evidence="8" key="1">
    <citation type="journal article" date="2016" name="Sci. Rep.">
        <title>Molecular characterization of firefly nuptial gifts: a multi-omics approach sheds light on postcopulatory sexual selection.</title>
        <authorList>
            <person name="Al-Wathiqui N."/>
            <person name="Fallon T.R."/>
            <person name="South A."/>
            <person name="Weng J.K."/>
            <person name="Lewis S.M."/>
        </authorList>
    </citation>
    <scope>NUCLEOTIDE SEQUENCE</scope>
</reference>
<dbReference type="InterPro" id="IPR002376">
    <property type="entry name" value="Formyl_transf_N"/>
</dbReference>
<dbReference type="AlphaFoldDB" id="A0A1Y1KCX3"/>
<dbReference type="CDD" id="cd08646">
    <property type="entry name" value="FMT_core_Met-tRNA-FMT_N"/>
    <property type="match status" value="1"/>
</dbReference>
<evidence type="ECO:0000259" key="7">
    <source>
        <dbReference type="Pfam" id="PF02911"/>
    </source>
</evidence>
<dbReference type="Pfam" id="PF00551">
    <property type="entry name" value="Formyl_trans_N"/>
    <property type="match status" value="1"/>
</dbReference>
<name>A0A1Y1KCX3_PHOPY</name>
<keyword evidence="4" id="KW-0808">Transferase</keyword>
<dbReference type="EMBL" id="GEZM01086586">
    <property type="protein sequence ID" value="JAV59224.1"/>
    <property type="molecule type" value="Transcribed_RNA"/>
</dbReference>
<protein>
    <recommendedName>
        <fullName evidence="3">Methionyl-tRNA formyltransferase, mitochondrial</fullName>
        <ecNumber evidence="2">2.1.2.9</ecNumber>
    </recommendedName>
</protein>
<dbReference type="InterPro" id="IPR036477">
    <property type="entry name" value="Formyl_transf_N_sf"/>
</dbReference>
<dbReference type="Gene3D" id="3.40.50.12230">
    <property type="match status" value="1"/>
</dbReference>
<proteinExistence type="inferred from homology"/>
<evidence type="ECO:0000259" key="6">
    <source>
        <dbReference type="Pfam" id="PF00551"/>
    </source>
</evidence>
<dbReference type="NCBIfam" id="TIGR00460">
    <property type="entry name" value="fmt"/>
    <property type="match status" value="1"/>
</dbReference>
<dbReference type="EC" id="2.1.2.9" evidence="2"/>
<dbReference type="Pfam" id="PF02911">
    <property type="entry name" value="Formyl_trans_C"/>
    <property type="match status" value="1"/>
</dbReference>
<comment type="similarity">
    <text evidence="1">Belongs to the Fmt family.</text>
</comment>
<evidence type="ECO:0000256" key="3">
    <source>
        <dbReference type="ARBA" id="ARBA00014185"/>
    </source>
</evidence>
<feature type="domain" description="Formyl transferase C-terminal" evidence="7">
    <location>
        <begin position="174"/>
        <end position="277"/>
    </location>
</feature>
<dbReference type="InterPro" id="IPR005794">
    <property type="entry name" value="Fmt"/>
</dbReference>
<evidence type="ECO:0000256" key="4">
    <source>
        <dbReference type="ARBA" id="ARBA00022679"/>
    </source>
</evidence>
<evidence type="ECO:0000256" key="1">
    <source>
        <dbReference type="ARBA" id="ARBA00010699"/>
    </source>
</evidence>
<dbReference type="SUPFAM" id="SSF50486">
    <property type="entry name" value="FMT C-terminal domain-like"/>
    <property type="match status" value="1"/>
</dbReference>
<dbReference type="InterPro" id="IPR011034">
    <property type="entry name" value="Formyl_transferase-like_C_sf"/>
</dbReference>
<dbReference type="GO" id="GO:0004479">
    <property type="term" value="F:methionyl-tRNA formyltransferase activity"/>
    <property type="evidence" value="ECO:0007669"/>
    <property type="project" value="UniProtKB-EC"/>
</dbReference>
<dbReference type="InterPro" id="IPR041711">
    <property type="entry name" value="Met-tRNA-FMT_N"/>
</dbReference>
<sequence>MFSRHGSLLSNLEVVTSPKAKKNPIEVYSQQEKLLVHKYPVDEIKCGNFDIGIVVSFGHLIPANIIKSFNLGMLNVHASLLPRWRGAAPVIYAMANGDQETGITIMKIKPNKFDIGEIVRQVRVKILPDDRLPDLLNRLAQAGAFALVSTLREMPSCLNCAKPQSNEGVTYAPKIDQKMAVVLWDSLSARSVINLDRALTGVYPLMTTFCDTQIKLYNISQSQQLPLINFVRPGLIRYCKQSKSLEIQCSDGNWIMVTHVGVPGRRMMSAADFNNGFLSKVSENFRICR</sequence>
<evidence type="ECO:0000256" key="5">
    <source>
        <dbReference type="ARBA" id="ARBA00022917"/>
    </source>
</evidence>
<feature type="domain" description="Formyl transferase N-terminal" evidence="6">
    <location>
        <begin position="31"/>
        <end position="150"/>
    </location>
</feature>
<keyword evidence="5" id="KW-0648">Protein biosynthesis</keyword>
<evidence type="ECO:0000256" key="2">
    <source>
        <dbReference type="ARBA" id="ARBA00012261"/>
    </source>
</evidence>
<evidence type="ECO:0000313" key="8">
    <source>
        <dbReference type="EMBL" id="JAV59224.1"/>
    </source>
</evidence>
<dbReference type="GO" id="GO:0005739">
    <property type="term" value="C:mitochondrion"/>
    <property type="evidence" value="ECO:0007669"/>
    <property type="project" value="TreeGrafter"/>
</dbReference>
<dbReference type="PANTHER" id="PTHR11138">
    <property type="entry name" value="METHIONYL-TRNA FORMYLTRANSFERASE"/>
    <property type="match status" value="1"/>
</dbReference>
<accession>A0A1Y1KCX3</accession>
<dbReference type="PANTHER" id="PTHR11138:SF5">
    <property type="entry name" value="METHIONYL-TRNA FORMYLTRANSFERASE, MITOCHONDRIAL"/>
    <property type="match status" value="1"/>
</dbReference>
<dbReference type="SUPFAM" id="SSF53328">
    <property type="entry name" value="Formyltransferase"/>
    <property type="match status" value="1"/>
</dbReference>
<dbReference type="InterPro" id="IPR005793">
    <property type="entry name" value="Formyl_trans_C"/>
</dbReference>
<organism evidence="8">
    <name type="scientific">Photinus pyralis</name>
    <name type="common">Common eastern firefly</name>
    <name type="synonym">Lampyris pyralis</name>
    <dbReference type="NCBI Taxonomy" id="7054"/>
    <lineage>
        <taxon>Eukaryota</taxon>
        <taxon>Metazoa</taxon>
        <taxon>Ecdysozoa</taxon>
        <taxon>Arthropoda</taxon>
        <taxon>Hexapoda</taxon>
        <taxon>Insecta</taxon>
        <taxon>Pterygota</taxon>
        <taxon>Neoptera</taxon>
        <taxon>Endopterygota</taxon>
        <taxon>Coleoptera</taxon>
        <taxon>Polyphaga</taxon>
        <taxon>Elateriformia</taxon>
        <taxon>Elateroidea</taxon>
        <taxon>Lampyridae</taxon>
        <taxon>Lampyrinae</taxon>
        <taxon>Photinus</taxon>
    </lineage>
</organism>